<dbReference type="PANTHER" id="PTHR24198">
    <property type="entry name" value="ANKYRIN REPEAT AND PROTEIN KINASE DOMAIN-CONTAINING PROTEIN"/>
    <property type="match status" value="1"/>
</dbReference>
<feature type="repeat" description="ANK" evidence="3">
    <location>
        <begin position="164"/>
        <end position="196"/>
    </location>
</feature>
<dbReference type="EMBL" id="JAWDEY010000016">
    <property type="protein sequence ID" value="KAK6589015.1"/>
    <property type="molecule type" value="Genomic_DNA"/>
</dbReference>
<dbReference type="SUPFAM" id="SSF48403">
    <property type="entry name" value="Ankyrin repeat"/>
    <property type="match status" value="1"/>
</dbReference>
<sequence length="2496" mass="286334">MISRKTSKNKVLCLLYKKNELCINNCNSKMVNIVFIVLIYVLMYSGIECSNDFPVGCPLNTIKNGLVQVKNISECNCEKDLDDNNSDMGCLQKLDELHDKIRQQDYELVDKMLKKMCIELINRISPSSGETALLISTKQSGYASYMISMKLIEYGADVNKSSSDGKSPLINAIQGSNLPLVALLLLNGANIEGSDNNDVSPLFHSVIAKDIKMTHFLLKCGSSPNSMDIKGLTPLYYLLKAPMTSLTEEFFELLLDYGSSVTDITLDGKDSVSFLINSGNKHLLGKLIEHPNFARYIVRNNMQEEYLSNSVRYSQNSTFNYINKGFSNPKDKILRIINAIKMDFGHKILLSLIIPEVGNKNKDICLVKDEEGRTLIWWLTHYGDDELIKLLVNFYKVQSKSGVLEFEFCDLNEPDIYGNLPLGHILYNFDTKYVVDSNTKGSLPPKNITNSELDRVNMNRLDIIQDMLLFQNPRTNATLWYELVMNTNGEHTGERKIVEYLSSTIIKFPVLSLLSRCFCVPLEKSSISTPRSIPEIGTYEYDSVISILSLLLLLNKNYTSKIVLQSILRESMLQSFWCIQALQHALITATILGRDDVIRSILLGRVQTLSEVLSKLDYSSSMSLKIASRLLGSIPPEFPNLDDLMLIPITLLVRHIILTTDRKGLIQPFWNNEYEENAYIEKDNEDNWDENWNSGEEQVVMKSDSKKCENINNDSSRVLNTEFNITDIKNKDLDDYKNETLNDKTGYLTKDNELNAFESQFGFKNLCDERGISNDCKKNCISLNKRELSDCYCKNKHFKEEMRRGYFQESDTFSHLEVSNEYDSLLSNFEYLFSDSPKFFNSKEKNINGFSGSNDHNGNIHNSKNNNGNGSKDKYIYEKKQEVLRNGPEKSLTGSFSLLKQFLSTEMTKFVRPTSFEQIISLLQNSTCNYPRGSDIDEKQKDNFSDSFDLSGFNYLGKSGNGFISNKKAIDENLISSNNIGLERNNDHMGDQIKGIIEEIEGVRMYESEKDDGTNKRHIFDIFYKSEVTKGTDFRPSNCLIELPSICDLLINNNIIWVPMVPKEQVFDKIAPTGTLTLNSQRNLGVDGNNHKFRNEFGWNIPTLTDEYQTIHLGFLPKIPAEIDIGSLGQIISFNQLYSVIRRNGNCGYSTSYTTFDELLTKKARIITLLNSSNHHVIIPTITKTSFYIILTILLYACLWSLISYLKSLYINDMINTWSKRRLKKRNRIRKLQLKSQNSNKQIEKNGDNLGLKTLNDKVYKINNAKRDRKIYKRKTKKDSLSALYSFTTHLSKYIRNVLLSLLPSSLFKLKDYANVFPSPEKKTVSDSLLLSLSLIFTSPWYIYEKKNSISNNNLSFKNKIRKSILLNAPIDYFVGTNSSISKDIIKTIFKYSFFFIQVTSLIYLFIILLVIYEYEYIWFLIGIIMVSSFCTSVRIYYSFEFASSYCNKYFCGYSKDYYLYNYYYFKKNMKRNKNIRNIYSKLLGYNSYCDHTVFNNEKIVGYRNFKHEDDVFYKSETNQICLRNDDKNVDYAISCNYEEIPQYNCNFNVGIDYRKLIKSNTFPMDDSTLEQRRAINDYDNQFYTINGDNSINYENDSHACIGKTESENNCSRTNSSNNVTSNFQNESSSNITLINSIASSPMCTSPSFSSITIDNTQFDASQISSVNHNANSSKNRNNDMNLSEKVNVVGVMESLMVGRDFESEKRGESSDLIKTIIEKAPESNKDVKNPKNSLNNSRCKSFDLGNKTTKHALNGIYMKYKGALSPIASSSQPSSSSHQPRSSSLSSSLKKRKKCRKLRKYSLNREKSSPDLNLDLELNSNNNSNSPLSEQTSSLSANSISSPEDYRKPEAVNYNKYLIKSKYRSNSHSSILIQSASSYNDYLGNIFSRKKEGTKQLKSENTVYSIRKKIRDHINSVLERIRRDDKNGIILNRTRKNGNKTNVLGNRTDIRMNYRVSKNNFSERFKNNNLNTNINNNSRSSGGAIKLKKFKKLLSSEEERLSCDNIKTNLGNLVTNNKIYKPLYKLVDETSYNSPFEYFYIVSTCKVLSILIALSSNICIVLFKTNSYLFRDSTLYFLYNKSPFTLYLVECIFIYWLSNFIFELMKGLIILLFFVRQRKRLCVILAQHIPIQFKYSNVQEFIQIVSYWRSAMQHILYKNTKLWTAFINVFLSINSLLLFSIGKIMFVIICNKKNKIFNSKLFVFSSNKNEINDLDSEMVHDIFDIGTDDTFFTKTGNEKLVGNGVSDLNISPSSFSYYYYYGKHNDETEFNVGKTNNYDGARLTNDNDDIISLGEEEMLNSFDTMELDSGFGSYKSSDKYTLNYNQNGIGNTKYDYFSSSTENIVLSSIRSPTVSLLTSFIASKHYIEADRNNGIVGLITSDKFRAEFPNKYSNCEIIFLAFSTFMLIFLTFAIRLLYQVNMSSTRTHSWLESIIHRTPPGAGIYIVIEKVLLVINSTPPTIKIFGFNVNERFSGFNLYVFTPVFILIFIKFILF</sequence>
<feature type="compositionally biased region" description="Polar residues" evidence="4">
    <location>
        <begin position="1731"/>
        <end position="1740"/>
    </location>
</feature>
<keyword evidence="7" id="KW-1185">Reference proteome</keyword>
<feature type="compositionally biased region" description="Low complexity" evidence="4">
    <location>
        <begin position="1811"/>
        <end position="1831"/>
    </location>
</feature>
<evidence type="ECO:0000313" key="7">
    <source>
        <dbReference type="Proteomes" id="UP001311799"/>
    </source>
</evidence>
<dbReference type="SMART" id="SM00248">
    <property type="entry name" value="ANK"/>
    <property type="match status" value="5"/>
</dbReference>
<keyword evidence="2 3" id="KW-0040">ANK repeat</keyword>
<keyword evidence="5" id="KW-0812">Transmembrane</keyword>
<dbReference type="PANTHER" id="PTHR24198:SF165">
    <property type="entry name" value="ANKYRIN REPEAT-CONTAINING PROTEIN-RELATED"/>
    <property type="match status" value="1"/>
</dbReference>
<feature type="transmembrane region" description="Helical" evidence="5">
    <location>
        <begin position="2398"/>
        <end position="2419"/>
    </location>
</feature>
<feature type="transmembrane region" description="Helical" evidence="5">
    <location>
        <begin position="2039"/>
        <end position="2065"/>
    </location>
</feature>
<name>A0AAV9XXU0_9CRYT</name>
<feature type="transmembrane region" description="Helical" evidence="5">
    <location>
        <begin position="30"/>
        <end position="47"/>
    </location>
</feature>
<keyword evidence="5" id="KW-0472">Membrane</keyword>
<keyword evidence="1" id="KW-0677">Repeat</keyword>
<feature type="transmembrane region" description="Helical" evidence="5">
    <location>
        <begin position="2477"/>
        <end position="2495"/>
    </location>
</feature>
<feature type="compositionally biased region" description="Basic residues" evidence="4">
    <location>
        <begin position="1790"/>
        <end position="1803"/>
    </location>
</feature>
<feature type="transmembrane region" description="Helical" evidence="5">
    <location>
        <begin position="2085"/>
        <end position="2116"/>
    </location>
</feature>
<evidence type="ECO:0000256" key="5">
    <source>
        <dbReference type="SAM" id="Phobius"/>
    </source>
</evidence>
<feature type="transmembrane region" description="Helical" evidence="5">
    <location>
        <begin position="1418"/>
        <end position="1438"/>
    </location>
</feature>
<dbReference type="PROSITE" id="PS50088">
    <property type="entry name" value="ANK_REPEAT"/>
    <property type="match status" value="1"/>
</dbReference>
<keyword evidence="5" id="KW-1133">Transmembrane helix</keyword>
<feature type="region of interest" description="Disordered" evidence="4">
    <location>
        <begin position="1722"/>
        <end position="1743"/>
    </location>
</feature>
<dbReference type="PROSITE" id="PS50297">
    <property type="entry name" value="ANK_REP_REGION"/>
    <property type="match status" value="1"/>
</dbReference>
<feature type="region of interest" description="Disordered" evidence="4">
    <location>
        <begin position="851"/>
        <end position="872"/>
    </location>
</feature>
<dbReference type="Gene3D" id="1.25.40.20">
    <property type="entry name" value="Ankyrin repeat-containing domain"/>
    <property type="match status" value="1"/>
</dbReference>
<comment type="caution">
    <text evidence="6">The sequence shown here is derived from an EMBL/GenBank/DDBJ whole genome shotgun (WGS) entry which is preliminary data.</text>
</comment>
<dbReference type="Proteomes" id="UP001311799">
    <property type="component" value="Unassembled WGS sequence"/>
</dbReference>
<accession>A0AAV9XXU0</accession>
<feature type="compositionally biased region" description="Polar residues" evidence="4">
    <location>
        <begin position="1832"/>
        <end position="1843"/>
    </location>
</feature>
<evidence type="ECO:0000313" key="6">
    <source>
        <dbReference type="EMBL" id="KAK6589015.1"/>
    </source>
</evidence>
<reference evidence="6 7" key="1">
    <citation type="submission" date="2023-10" db="EMBL/GenBank/DDBJ databases">
        <title>Comparative genomics analysis reveals potential genetic determinants of host preference in Cryptosporidium xiaoi.</title>
        <authorList>
            <person name="Xiao L."/>
            <person name="Li J."/>
        </authorList>
    </citation>
    <scope>NUCLEOTIDE SEQUENCE [LARGE SCALE GENOMIC DNA]</scope>
    <source>
        <strain evidence="6 7">52996</strain>
    </source>
</reference>
<protein>
    <submittedName>
        <fullName evidence="6">Ankyrin-related protein</fullName>
    </submittedName>
</protein>
<evidence type="ECO:0000256" key="4">
    <source>
        <dbReference type="SAM" id="MobiDB-lite"/>
    </source>
</evidence>
<feature type="transmembrane region" description="Helical" evidence="5">
    <location>
        <begin position="1187"/>
        <end position="1206"/>
    </location>
</feature>
<feature type="region of interest" description="Disordered" evidence="4">
    <location>
        <begin position="1767"/>
        <end position="1847"/>
    </location>
</feature>
<feature type="transmembrane region" description="Helical" evidence="5">
    <location>
        <begin position="2163"/>
        <end position="2190"/>
    </location>
</feature>
<dbReference type="InterPro" id="IPR036770">
    <property type="entry name" value="Ankyrin_rpt-contain_sf"/>
</dbReference>
<feature type="compositionally biased region" description="Low complexity" evidence="4">
    <location>
        <begin position="1770"/>
        <end position="1789"/>
    </location>
</feature>
<evidence type="ECO:0000256" key="1">
    <source>
        <dbReference type="ARBA" id="ARBA00022737"/>
    </source>
</evidence>
<proteinExistence type="predicted"/>
<evidence type="ECO:0000256" key="3">
    <source>
        <dbReference type="PROSITE-ProRule" id="PRU00023"/>
    </source>
</evidence>
<dbReference type="InterPro" id="IPR002110">
    <property type="entry name" value="Ankyrin_rpt"/>
</dbReference>
<feature type="compositionally biased region" description="Low complexity" evidence="4">
    <location>
        <begin position="854"/>
        <end position="870"/>
    </location>
</feature>
<gene>
    <name evidence="6" type="ORF">RS030_243584</name>
</gene>
<feature type="transmembrane region" description="Helical" evidence="5">
    <location>
        <begin position="1392"/>
        <end position="1412"/>
    </location>
</feature>
<organism evidence="6 7">
    <name type="scientific">Cryptosporidium xiaoi</name>
    <dbReference type="NCBI Taxonomy" id="659607"/>
    <lineage>
        <taxon>Eukaryota</taxon>
        <taxon>Sar</taxon>
        <taxon>Alveolata</taxon>
        <taxon>Apicomplexa</taxon>
        <taxon>Conoidasida</taxon>
        <taxon>Coccidia</taxon>
        <taxon>Eucoccidiorida</taxon>
        <taxon>Eimeriorina</taxon>
        <taxon>Cryptosporidiidae</taxon>
        <taxon>Cryptosporidium</taxon>
    </lineage>
</organism>
<evidence type="ECO:0000256" key="2">
    <source>
        <dbReference type="ARBA" id="ARBA00023043"/>
    </source>
</evidence>